<evidence type="ECO:0000256" key="4">
    <source>
        <dbReference type="ARBA" id="ARBA00022833"/>
    </source>
</evidence>
<dbReference type="PROSITE" id="PS00028">
    <property type="entry name" value="ZINC_FINGER_C2H2_1"/>
    <property type="match status" value="3"/>
</dbReference>
<dbReference type="Pfam" id="PF00096">
    <property type="entry name" value="zf-C2H2"/>
    <property type="match status" value="3"/>
</dbReference>
<feature type="domain" description="C2H2-type" evidence="7">
    <location>
        <begin position="466"/>
        <end position="493"/>
    </location>
</feature>
<evidence type="ECO:0000256" key="6">
    <source>
        <dbReference type="SAM" id="MobiDB-lite"/>
    </source>
</evidence>
<keyword evidence="9" id="KW-1185">Reference proteome</keyword>
<dbReference type="InterPro" id="IPR050329">
    <property type="entry name" value="GLI_C2H2-zinc-finger"/>
</dbReference>
<dbReference type="InterPro" id="IPR013087">
    <property type="entry name" value="Znf_C2H2_type"/>
</dbReference>
<accession>A0ABP2F4C7</accession>
<dbReference type="PANTHER" id="PTHR19818">
    <property type="entry name" value="ZINC FINGER PROTEIN ZIC AND GLI"/>
    <property type="match status" value="1"/>
</dbReference>
<evidence type="ECO:0000313" key="9">
    <source>
        <dbReference type="Proteomes" id="UP000002039"/>
    </source>
</evidence>
<keyword evidence="3 5" id="KW-0863">Zinc-finger</keyword>
<evidence type="ECO:0000259" key="7">
    <source>
        <dbReference type="PROSITE" id="PS50157"/>
    </source>
</evidence>
<name>A0ABP2F4C7_AJEDR</name>
<keyword evidence="2" id="KW-0677">Repeat</keyword>
<evidence type="ECO:0000256" key="1">
    <source>
        <dbReference type="ARBA" id="ARBA00022723"/>
    </source>
</evidence>
<dbReference type="SMART" id="SM00355">
    <property type="entry name" value="ZnF_C2H2"/>
    <property type="match status" value="6"/>
</dbReference>
<feature type="domain" description="C2H2-type" evidence="7">
    <location>
        <begin position="438"/>
        <end position="465"/>
    </location>
</feature>
<sequence length="592" mass="65202">MTRTQKTGGRFCLECHWESFKMAEENPSSLANNCVDPSMCWGDSQPEHCSAYPSCQNVDQCCDKDTCSVECSSVCDGFVACDASTICSEMLCESQDCQNTTPVCFDQSCIADGTTTTTTTAAATATTTTTTTTTATTIDEGICDILDQGSSFNWNTTENLLHSSNAATHFNNPFHPQHNTATGGVGHNMHSTNHFTPSEPSLISKNYAFQFHQDHQSSSLHQPALAGSSNSSGSIINQTIDLCPTLDNCNHQSHFGPVFSDCNPDEFLGFIPMEFQSQFHSLYPQLYPRFDGGLTLPCEMQPEHVHKNTSLPAQHTDRLTSSSRDSVQLYSSPSMTPLSKSSNATSPLTSPDVEPMPELHICRCIIKNKPQSTLCGAAFPDASKLQEHLIQAHVGMVEGSQGHGFYCCWEGCHRPDEPFSQKSKLQGHFLTHSNHKGFQCSTCGKFFARQATLERHERSHRGEKPYACKLCQKAFTDSSELKTHMRIHTGEKPFKCNYPGCTFETGDSSNMSSHKLTHGVRKHKCNFPGCSKSFTRPDQLKRHIKTTHKQDTNSSLPLSSPIVEQFPLPQFKPPSAHPSVAIPYQTVAVTMP</sequence>
<feature type="region of interest" description="Disordered" evidence="6">
    <location>
        <begin position="307"/>
        <end position="352"/>
    </location>
</feature>
<organism evidence="8 9">
    <name type="scientific">Ajellomyces dermatitidis (strain ER-3 / ATCC MYA-2586)</name>
    <name type="common">Blastomyces dermatitidis</name>
    <dbReference type="NCBI Taxonomy" id="559297"/>
    <lineage>
        <taxon>Eukaryota</taxon>
        <taxon>Fungi</taxon>
        <taxon>Dikarya</taxon>
        <taxon>Ascomycota</taxon>
        <taxon>Pezizomycotina</taxon>
        <taxon>Eurotiomycetes</taxon>
        <taxon>Eurotiomycetidae</taxon>
        <taxon>Onygenales</taxon>
        <taxon>Ajellomycetaceae</taxon>
        <taxon>Blastomyces</taxon>
    </lineage>
</organism>
<evidence type="ECO:0000313" key="8">
    <source>
        <dbReference type="EMBL" id="EEQ90390.2"/>
    </source>
</evidence>
<dbReference type="RefSeq" id="XP_045277133.1">
    <property type="nucleotide sequence ID" value="XM_045421195.1"/>
</dbReference>
<dbReference type="EMBL" id="EQ999977">
    <property type="protein sequence ID" value="EEQ90390.2"/>
    <property type="molecule type" value="Genomic_DNA"/>
</dbReference>
<dbReference type="PROSITE" id="PS50157">
    <property type="entry name" value="ZINC_FINGER_C2H2_2"/>
    <property type="match status" value="3"/>
</dbReference>
<evidence type="ECO:0000256" key="5">
    <source>
        <dbReference type="PROSITE-ProRule" id="PRU00042"/>
    </source>
</evidence>
<reference evidence="9" key="1">
    <citation type="journal article" date="2015" name="PLoS Genet.">
        <title>The dynamic genome and transcriptome of the human fungal pathogen Blastomyces and close relative Emmonsia.</title>
        <authorList>
            <person name="Munoz J.F."/>
            <person name="Gauthier G.M."/>
            <person name="Desjardins C.A."/>
            <person name="Gallo J.E."/>
            <person name="Holder J."/>
            <person name="Sullivan T.D."/>
            <person name="Marty A.J."/>
            <person name="Carmen J.C."/>
            <person name="Chen Z."/>
            <person name="Ding L."/>
            <person name="Gujja S."/>
            <person name="Magrini V."/>
            <person name="Misas E."/>
            <person name="Mitreva M."/>
            <person name="Priest M."/>
            <person name="Saif S."/>
            <person name="Whiston E.A."/>
            <person name="Young S."/>
            <person name="Zeng Q."/>
            <person name="Goldman W.E."/>
            <person name="Mardis E.R."/>
            <person name="Taylor J.W."/>
            <person name="McEwen J.G."/>
            <person name="Clay O.K."/>
            <person name="Klein B.S."/>
            <person name="Cuomo C.A."/>
        </authorList>
    </citation>
    <scope>NUCLEOTIDE SEQUENCE [LARGE SCALE GENOMIC DNA]</scope>
    <source>
        <strain evidence="9">ER-3 / ATCC MYA-2586</strain>
    </source>
</reference>
<protein>
    <submittedName>
        <fullName evidence="8">Zinc-responsiveness transcriptional activator</fullName>
    </submittedName>
</protein>
<gene>
    <name evidence="8" type="ORF">BDCG_05510</name>
</gene>
<dbReference type="Gene3D" id="3.30.160.60">
    <property type="entry name" value="Classic Zinc Finger"/>
    <property type="match status" value="5"/>
</dbReference>
<proteinExistence type="predicted"/>
<dbReference type="PANTHER" id="PTHR19818:SF139">
    <property type="entry name" value="PAIR-RULE PROTEIN ODD-PAIRED"/>
    <property type="match status" value="1"/>
</dbReference>
<dbReference type="SUPFAM" id="SSF57667">
    <property type="entry name" value="beta-beta-alpha zinc fingers"/>
    <property type="match status" value="3"/>
</dbReference>
<dbReference type="GeneID" id="69027516"/>
<keyword evidence="4" id="KW-0862">Zinc</keyword>
<feature type="domain" description="C2H2-type" evidence="7">
    <location>
        <begin position="523"/>
        <end position="553"/>
    </location>
</feature>
<evidence type="ECO:0000256" key="2">
    <source>
        <dbReference type="ARBA" id="ARBA00022737"/>
    </source>
</evidence>
<dbReference type="InterPro" id="IPR036236">
    <property type="entry name" value="Znf_C2H2_sf"/>
</dbReference>
<feature type="compositionally biased region" description="Low complexity" evidence="6">
    <location>
        <begin position="331"/>
        <end position="342"/>
    </location>
</feature>
<feature type="compositionally biased region" description="Polar residues" evidence="6">
    <location>
        <begin position="308"/>
        <end position="330"/>
    </location>
</feature>
<keyword evidence="1" id="KW-0479">Metal-binding</keyword>
<dbReference type="Proteomes" id="UP000002039">
    <property type="component" value="Unassembled WGS sequence"/>
</dbReference>
<evidence type="ECO:0000256" key="3">
    <source>
        <dbReference type="ARBA" id="ARBA00022771"/>
    </source>
</evidence>